<organism evidence="3 4">
    <name type="scientific">Raoultella terrigena</name>
    <name type="common">Klebsiella terrigena</name>
    <dbReference type="NCBI Taxonomy" id="577"/>
    <lineage>
        <taxon>Bacteria</taxon>
        <taxon>Pseudomonadati</taxon>
        <taxon>Pseudomonadota</taxon>
        <taxon>Gammaproteobacteria</taxon>
        <taxon>Enterobacterales</taxon>
        <taxon>Enterobacteriaceae</taxon>
        <taxon>Klebsiella/Raoultella group</taxon>
        <taxon>Raoultella</taxon>
    </lineage>
</organism>
<dbReference type="EMBL" id="LR131271">
    <property type="protein sequence ID" value="VDR29817.1"/>
    <property type="molecule type" value="Genomic_DNA"/>
</dbReference>
<dbReference type="AlphaFoldDB" id="A0A3P8K3D3"/>
<dbReference type="EC" id="2.7.7.7" evidence="3"/>
<dbReference type="SUPFAM" id="SSF53098">
    <property type="entry name" value="Ribonuclease H-like"/>
    <property type="match status" value="1"/>
</dbReference>
<evidence type="ECO:0000256" key="1">
    <source>
        <dbReference type="SAM" id="MobiDB-lite"/>
    </source>
</evidence>
<evidence type="ECO:0000313" key="4">
    <source>
        <dbReference type="Proteomes" id="UP000274346"/>
    </source>
</evidence>
<accession>A0A3P8K3D3</accession>
<feature type="compositionally biased region" description="Basic and acidic residues" evidence="1">
    <location>
        <begin position="224"/>
        <end position="233"/>
    </location>
</feature>
<dbReference type="Proteomes" id="UP000274346">
    <property type="component" value="Chromosome"/>
</dbReference>
<feature type="domain" description="DNA polymerase II insertion" evidence="2">
    <location>
        <begin position="47"/>
        <end position="107"/>
    </location>
</feature>
<dbReference type="InterPro" id="IPR012337">
    <property type="entry name" value="RNaseH-like_sf"/>
</dbReference>
<keyword evidence="3" id="KW-0548">Nucleotidyltransferase</keyword>
<dbReference type="Gene3D" id="3.30.420.10">
    <property type="entry name" value="Ribonuclease H-like superfamily/Ribonuclease H"/>
    <property type="match status" value="1"/>
</dbReference>
<dbReference type="Pfam" id="PF22587">
    <property type="entry name" value="DNApolII_insertion"/>
    <property type="match status" value="1"/>
</dbReference>
<feature type="compositionally biased region" description="Basic residues" evidence="1">
    <location>
        <begin position="234"/>
        <end position="244"/>
    </location>
</feature>
<protein>
    <submittedName>
        <fullName evidence="3">DNA polymerase II</fullName>
        <ecNumber evidence="3">2.7.7.7</ecNumber>
    </submittedName>
</protein>
<feature type="region of interest" description="Disordered" evidence="1">
    <location>
        <begin position="221"/>
        <end position="249"/>
    </location>
</feature>
<dbReference type="GO" id="GO:0003676">
    <property type="term" value="F:nucleic acid binding"/>
    <property type="evidence" value="ECO:0007669"/>
    <property type="project" value="InterPro"/>
</dbReference>
<dbReference type="Gene3D" id="3.30.70.2250">
    <property type="match status" value="1"/>
</dbReference>
<sequence length="284" mass="32489">MRARRDSATRRFFIDPSLAGYPQGTELTFWLATDDGPLQVTLPPQESVAFIPEAQRAQAERLLQGENGLRLAPLSLKDFHRQPVFGLYCRAHRQLMRLEKKLREQGVTVYEGDVRPPERYLMERFITAPVWVEGEARGGRLINARMKASPHYRPPLKWVSLDIETSRHGELYCIGLEGCGQRVVYMLGPEPASSPAVDFQLEYVASRPATAGKAQRLVCRPRPGHPDRLERRPVRPARAAKTRRALPYSAAARPRQQRLEWREHGFKNGVFFAQASGRLDYRRH</sequence>
<dbReference type="GO" id="GO:0003887">
    <property type="term" value="F:DNA-directed DNA polymerase activity"/>
    <property type="evidence" value="ECO:0007669"/>
    <property type="project" value="UniProtKB-EC"/>
</dbReference>
<dbReference type="KEGG" id="rtg:NCTC13098_06241"/>
<dbReference type="Pfam" id="PF21474">
    <property type="entry name" value="DNApolII_N"/>
    <property type="match status" value="1"/>
</dbReference>
<keyword evidence="3" id="KW-0808">Transferase</keyword>
<reference evidence="3 4" key="1">
    <citation type="submission" date="2018-12" db="EMBL/GenBank/DDBJ databases">
        <authorList>
            <consortium name="Pathogen Informatics"/>
        </authorList>
    </citation>
    <scope>NUCLEOTIDE SEQUENCE [LARGE SCALE GENOMIC DNA]</scope>
    <source>
        <strain evidence="3 4">NCTC13098</strain>
    </source>
</reference>
<name>A0A3P8K3D3_RAOTE</name>
<evidence type="ECO:0000313" key="3">
    <source>
        <dbReference type="EMBL" id="VDR29817.1"/>
    </source>
</evidence>
<gene>
    <name evidence="3" type="primary">polB_1</name>
    <name evidence="3" type="ORF">NCTC13098_06241</name>
</gene>
<dbReference type="InterPro" id="IPR055208">
    <property type="entry name" value="PolB_insertion"/>
</dbReference>
<evidence type="ECO:0000259" key="2">
    <source>
        <dbReference type="Pfam" id="PF22587"/>
    </source>
</evidence>
<dbReference type="InterPro" id="IPR036397">
    <property type="entry name" value="RNaseH_sf"/>
</dbReference>
<proteinExistence type="predicted"/>